<organism evidence="2 3">
    <name type="scientific">Mycena albidolilacea</name>
    <dbReference type="NCBI Taxonomy" id="1033008"/>
    <lineage>
        <taxon>Eukaryota</taxon>
        <taxon>Fungi</taxon>
        <taxon>Dikarya</taxon>
        <taxon>Basidiomycota</taxon>
        <taxon>Agaricomycotina</taxon>
        <taxon>Agaricomycetes</taxon>
        <taxon>Agaricomycetidae</taxon>
        <taxon>Agaricales</taxon>
        <taxon>Marasmiineae</taxon>
        <taxon>Mycenaceae</taxon>
        <taxon>Mycena</taxon>
    </lineage>
</organism>
<protein>
    <submittedName>
        <fullName evidence="2">Uncharacterized protein</fullName>
    </submittedName>
</protein>
<feature type="compositionally biased region" description="Low complexity" evidence="1">
    <location>
        <begin position="306"/>
        <end position="356"/>
    </location>
</feature>
<dbReference type="EMBL" id="JARIHO010000094">
    <property type="protein sequence ID" value="KAJ7306162.1"/>
    <property type="molecule type" value="Genomic_DNA"/>
</dbReference>
<dbReference type="AlphaFoldDB" id="A0AAD6Z342"/>
<feature type="region of interest" description="Disordered" evidence="1">
    <location>
        <begin position="244"/>
        <end position="283"/>
    </location>
</feature>
<dbReference type="Proteomes" id="UP001218218">
    <property type="component" value="Unassembled WGS sequence"/>
</dbReference>
<proteinExistence type="predicted"/>
<keyword evidence="3" id="KW-1185">Reference proteome</keyword>
<feature type="compositionally biased region" description="Low complexity" evidence="1">
    <location>
        <begin position="163"/>
        <end position="173"/>
    </location>
</feature>
<sequence length="437" mass="46424">MRRLGRRLIVPRSIRTTRVSGSRLCSPLPPPLLPRKGAETQGVPSDVSSSSQWEEEEDEAWEACAVSYGDAYEEVPLSPLVACVPSSPSSPISPAEEKWSFPPSPLPLPNSAFAASTCSAPIAGPERYTGWHPRPRASPLRLALAVEPLSLLASHSPCTRAPCSSSSPSPYSAQERGQQQCQQDPERERRRSARAGPPPLSSVHSAHARRSPGGASASPKTFAFVRAAGVRRYMHMHLPCAKSPSPSSFAKGCGMKTKPKPKPMGSATVLSTPKRKGKGKGGKRLTVEDVCLVIAPAPAPGPPATPTCGASTPRQRWSYSSRASASSARVSPSPSGSGSESDSGHSDSVCGSDAAGGARGCGGSRSQCLALVQRPTLSFLESALVLRPISPSLRTHEYVHPPLLLHVLLCRKRLTLSVEPYRYCALPRARTSSRRRT</sequence>
<evidence type="ECO:0000313" key="3">
    <source>
        <dbReference type="Proteomes" id="UP001218218"/>
    </source>
</evidence>
<comment type="caution">
    <text evidence="2">The sequence shown here is derived from an EMBL/GenBank/DDBJ whole genome shotgun (WGS) entry which is preliminary data.</text>
</comment>
<feature type="compositionally biased region" description="Basic residues" evidence="1">
    <location>
        <begin position="273"/>
        <end position="283"/>
    </location>
</feature>
<evidence type="ECO:0000313" key="2">
    <source>
        <dbReference type="EMBL" id="KAJ7306162.1"/>
    </source>
</evidence>
<gene>
    <name evidence="2" type="ORF">DFH08DRAFT_517621</name>
</gene>
<feature type="region of interest" description="Disordered" evidence="1">
    <location>
        <begin position="302"/>
        <end position="356"/>
    </location>
</feature>
<feature type="region of interest" description="Disordered" evidence="1">
    <location>
        <begin position="19"/>
        <end position="55"/>
    </location>
</feature>
<accession>A0AAD6Z342</accession>
<evidence type="ECO:0000256" key="1">
    <source>
        <dbReference type="SAM" id="MobiDB-lite"/>
    </source>
</evidence>
<name>A0AAD6Z342_9AGAR</name>
<feature type="region of interest" description="Disordered" evidence="1">
    <location>
        <begin position="163"/>
        <end position="218"/>
    </location>
</feature>
<reference evidence="2" key="1">
    <citation type="submission" date="2023-03" db="EMBL/GenBank/DDBJ databases">
        <title>Massive genome expansion in bonnet fungi (Mycena s.s.) driven by repeated elements and novel gene families across ecological guilds.</title>
        <authorList>
            <consortium name="Lawrence Berkeley National Laboratory"/>
            <person name="Harder C.B."/>
            <person name="Miyauchi S."/>
            <person name="Viragh M."/>
            <person name="Kuo A."/>
            <person name="Thoen E."/>
            <person name="Andreopoulos B."/>
            <person name="Lu D."/>
            <person name="Skrede I."/>
            <person name="Drula E."/>
            <person name="Henrissat B."/>
            <person name="Morin E."/>
            <person name="Kohler A."/>
            <person name="Barry K."/>
            <person name="LaButti K."/>
            <person name="Morin E."/>
            <person name="Salamov A."/>
            <person name="Lipzen A."/>
            <person name="Mereny Z."/>
            <person name="Hegedus B."/>
            <person name="Baldrian P."/>
            <person name="Stursova M."/>
            <person name="Weitz H."/>
            <person name="Taylor A."/>
            <person name="Grigoriev I.V."/>
            <person name="Nagy L.G."/>
            <person name="Martin F."/>
            <person name="Kauserud H."/>
        </authorList>
    </citation>
    <scope>NUCLEOTIDE SEQUENCE</scope>
    <source>
        <strain evidence="2">CBHHK002</strain>
    </source>
</reference>